<proteinExistence type="predicted"/>
<organism evidence="1 2">
    <name type="scientific">Vigna unguiculata</name>
    <name type="common">Cowpea</name>
    <dbReference type="NCBI Taxonomy" id="3917"/>
    <lineage>
        <taxon>Eukaryota</taxon>
        <taxon>Viridiplantae</taxon>
        <taxon>Streptophyta</taxon>
        <taxon>Embryophyta</taxon>
        <taxon>Tracheophyta</taxon>
        <taxon>Spermatophyta</taxon>
        <taxon>Magnoliopsida</taxon>
        <taxon>eudicotyledons</taxon>
        <taxon>Gunneridae</taxon>
        <taxon>Pentapetalae</taxon>
        <taxon>rosids</taxon>
        <taxon>fabids</taxon>
        <taxon>Fabales</taxon>
        <taxon>Fabaceae</taxon>
        <taxon>Papilionoideae</taxon>
        <taxon>50 kb inversion clade</taxon>
        <taxon>NPAAA clade</taxon>
        <taxon>indigoferoid/millettioid clade</taxon>
        <taxon>Phaseoleae</taxon>
        <taxon>Vigna</taxon>
    </lineage>
</organism>
<dbReference type="Proteomes" id="UP000501690">
    <property type="component" value="Linkage Group LG8"/>
</dbReference>
<keyword evidence="2" id="KW-1185">Reference proteome</keyword>
<reference evidence="1 2" key="1">
    <citation type="submission" date="2019-04" db="EMBL/GenBank/DDBJ databases">
        <title>An improved genome assembly and genetic linkage map for asparagus bean, Vigna unguiculata ssp. sesquipedialis.</title>
        <authorList>
            <person name="Xia Q."/>
            <person name="Zhang R."/>
            <person name="Dong Y."/>
        </authorList>
    </citation>
    <scope>NUCLEOTIDE SEQUENCE [LARGE SCALE GENOMIC DNA]</scope>
    <source>
        <tissue evidence="1">Leaf</tissue>
    </source>
</reference>
<protein>
    <submittedName>
        <fullName evidence="1">Uncharacterized protein</fullName>
    </submittedName>
</protein>
<name>A0A4D6MVH5_VIGUN</name>
<dbReference type="EMBL" id="CP039352">
    <property type="protein sequence ID" value="QCE04099.1"/>
    <property type="molecule type" value="Genomic_DNA"/>
</dbReference>
<dbReference type="AlphaFoldDB" id="A0A4D6MVH5"/>
<evidence type="ECO:0000313" key="2">
    <source>
        <dbReference type="Proteomes" id="UP000501690"/>
    </source>
</evidence>
<accession>A0A4D6MVH5</accession>
<sequence>MRVLIPLWSQLNPNPRIGVSTEDSLRFAHHLVSGVPSSPVGPPRLVSLQR</sequence>
<evidence type="ECO:0000313" key="1">
    <source>
        <dbReference type="EMBL" id="QCE04099.1"/>
    </source>
</evidence>
<gene>
    <name evidence="1" type="ORF">DEO72_LG8g2132</name>
</gene>